<dbReference type="EMBL" id="RBXR01000001">
    <property type="protein sequence ID" value="RKT69363.1"/>
    <property type="molecule type" value="Genomic_DNA"/>
</dbReference>
<protein>
    <submittedName>
        <fullName evidence="2">Uncharacterized protein</fullName>
    </submittedName>
</protein>
<dbReference type="RefSeq" id="WP_170199334.1">
    <property type="nucleotide sequence ID" value="NZ_JBIUBA010000002.1"/>
</dbReference>
<proteinExistence type="predicted"/>
<dbReference type="AlphaFoldDB" id="A0A495X9S2"/>
<name>A0A495X9S2_9PSEU</name>
<feature type="compositionally biased region" description="Low complexity" evidence="1">
    <location>
        <begin position="133"/>
        <end position="148"/>
    </location>
</feature>
<feature type="compositionally biased region" description="Low complexity" evidence="1">
    <location>
        <begin position="271"/>
        <end position="282"/>
    </location>
</feature>
<feature type="region of interest" description="Disordered" evidence="1">
    <location>
        <begin position="133"/>
        <end position="155"/>
    </location>
</feature>
<feature type="region of interest" description="Disordered" evidence="1">
    <location>
        <begin position="265"/>
        <end position="287"/>
    </location>
</feature>
<gene>
    <name evidence="2" type="ORF">DFJ66_2582</name>
</gene>
<organism evidence="2 3">
    <name type="scientific">Saccharothrix variisporea</name>
    <dbReference type="NCBI Taxonomy" id="543527"/>
    <lineage>
        <taxon>Bacteria</taxon>
        <taxon>Bacillati</taxon>
        <taxon>Actinomycetota</taxon>
        <taxon>Actinomycetes</taxon>
        <taxon>Pseudonocardiales</taxon>
        <taxon>Pseudonocardiaceae</taxon>
        <taxon>Saccharothrix</taxon>
    </lineage>
</organism>
<evidence type="ECO:0000313" key="3">
    <source>
        <dbReference type="Proteomes" id="UP000272729"/>
    </source>
</evidence>
<dbReference type="Proteomes" id="UP000272729">
    <property type="component" value="Unassembled WGS sequence"/>
</dbReference>
<comment type="caution">
    <text evidence="2">The sequence shown here is derived from an EMBL/GenBank/DDBJ whole genome shotgun (WGS) entry which is preliminary data.</text>
</comment>
<reference evidence="2" key="1">
    <citation type="submission" date="2018-10" db="EMBL/GenBank/DDBJ databases">
        <title>Sequencing the genomes of 1000 actinobacteria strains.</title>
        <authorList>
            <person name="Klenk H.-P."/>
        </authorList>
    </citation>
    <scope>NUCLEOTIDE SEQUENCE [LARGE SCALE GENOMIC DNA]</scope>
    <source>
        <strain evidence="2">DSM 43911</strain>
    </source>
</reference>
<feature type="compositionally biased region" description="Basic and acidic residues" evidence="1">
    <location>
        <begin position="88"/>
        <end position="108"/>
    </location>
</feature>
<evidence type="ECO:0000256" key="1">
    <source>
        <dbReference type="SAM" id="MobiDB-lite"/>
    </source>
</evidence>
<feature type="region of interest" description="Disordered" evidence="1">
    <location>
        <begin position="86"/>
        <end position="108"/>
    </location>
</feature>
<sequence>MTENASFSRCLTDVTTAVQRGDITTAKRYAAHLLDQLDDTTHGIVAACVETIERFPQRADVHLRARWKAATSDTAKTVIAAFGTAFAQRDHNPKPTPEPPDRRKWETAPRDLRTEFRPEARRTLTEHDRARLRAQNRSDAQAAAYADRAGIDDQPPPAPVYASGLDYDRAAVHALRGTPCVRCWLERTPADYRTHSDDGLCGECRDKGRPGIPELPAGHTRADAVRARCDFLAATYGNSRALLAQWWKTYATPADRHVITDWAHHHPFTEPPATDQTPTPHTDATDADTGELCTRCDYPRADDAPDTLCDDCREVDQMITNA</sequence>
<keyword evidence="3" id="KW-1185">Reference proteome</keyword>
<accession>A0A495X9S2</accession>
<evidence type="ECO:0000313" key="2">
    <source>
        <dbReference type="EMBL" id="RKT69363.1"/>
    </source>
</evidence>